<dbReference type="EMBL" id="CAFBLC010000015">
    <property type="protein sequence ID" value="CAB4854372.1"/>
    <property type="molecule type" value="Genomic_DNA"/>
</dbReference>
<reference evidence="5" key="1">
    <citation type="submission" date="2020-05" db="EMBL/GenBank/DDBJ databases">
        <authorList>
            <person name="Chiriac C."/>
            <person name="Salcher M."/>
            <person name="Ghai R."/>
            <person name="Kavagutti S V."/>
        </authorList>
    </citation>
    <scope>NUCLEOTIDE SEQUENCE</scope>
</reference>
<dbReference type="PIRSF" id="PIRSF015582">
    <property type="entry name" value="Cit_lyase_B"/>
    <property type="match status" value="1"/>
</dbReference>
<protein>
    <submittedName>
        <fullName evidence="5">Unannotated protein</fullName>
    </submittedName>
</protein>
<dbReference type="GO" id="GO:0003824">
    <property type="term" value="F:catalytic activity"/>
    <property type="evidence" value="ECO:0007669"/>
    <property type="project" value="InterPro"/>
</dbReference>
<keyword evidence="2" id="KW-0479">Metal-binding</keyword>
<dbReference type="InterPro" id="IPR015813">
    <property type="entry name" value="Pyrv/PenolPyrv_kinase-like_dom"/>
</dbReference>
<dbReference type="PANTHER" id="PTHR32308">
    <property type="entry name" value="LYASE BETA SUBUNIT, PUTATIVE (AFU_ORTHOLOGUE AFUA_4G13030)-RELATED"/>
    <property type="match status" value="1"/>
</dbReference>
<evidence type="ECO:0000313" key="7">
    <source>
        <dbReference type="EMBL" id="CAB4854372.1"/>
    </source>
</evidence>
<evidence type="ECO:0000256" key="1">
    <source>
        <dbReference type="ARBA" id="ARBA00001946"/>
    </source>
</evidence>
<name>A0A6J6PV40_9ZZZZ</name>
<dbReference type="GO" id="GO:0006107">
    <property type="term" value="P:oxaloacetate metabolic process"/>
    <property type="evidence" value="ECO:0007669"/>
    <property type="project" value="TreeGrafter"/>
</dbReference>
<proteinExistence type="predicted"/>
<dbReference type="PANTHER" id="PTHR32308:SF10">
    <property type="entry name" value="CITRATE LYASE SUBUNIT BETA"/>
    <property type="match status" value="1"/>
</dbReference>
<evidence type="ECO:0000259" key="4">
    <source>
        <dbReference type="Pfam" id="PF03328"/>
    </source>
</evidence>
<dbReference type="AlphaFoldDB" id="A0A6J6PV40"/>
<dbReference type="GO" id="GO:0000287">
    <property type="term" value="F:magnesium ion binding"/>
    <property type="evidence" value="ECO:0007669"/>
    <property type="project" value="TreeGrafter"/>
</dbReference>
<evidence type="ECO:0000256" key="2">
    <source>
        <dbReference type="ARBA" id="ARBA00022723"/>
    </source>
</evidence>
<dbReference type="Gene3D" id="3.20.20.60">
    <property type="entry name" value="Phosphoenolpyruvate-binding domains"/>
    <property type="match status" value="1"/>
</dbReference>
<evidence type="ECO:0000256" key="3">
    <source>
        <dbReference type="ARBA" id="ARBA00022842"/>
    </source>
</evidence>
<dbReference type="EMBL" id="CAFBQM010000021">
    <property type="protein sequence ID" value="CAB5056948.1"/>
    <property type="molecule type" value="Genomic_DNA"/>
</dbReference>
<evidence type="ECO:0000313" key="5">
    <source>
        <dbReference type="EMBL" id="CAB4702579.1"/>
    </source>
</evidence>
<dbReference type="EMBL" id="CAEZYA010000013">
    <property type="protein sequence ID" value="CAB4702579.1"/>
    <property type="molecule type" value="Genomic_DNA"/>
</dbReference>
<dbReference type="InterPro" id="IPR005000">
    <property type="entry name" value="Aldolase/citrate-lyase_domain"/>
</dbReference>
<keyword evidence="3" id="KW-0460">Magnesium</keyword>
<evidence type="ECO:0000313" key="10">
    <source>
        <dbReference type="EMBL" id="CAB5056948.1"/>
    </source>
</evidence>
<dbReference type="EMBL" id="CAFAAU010000016">
    <property type="protein sequence ID" value="CAB4806647.1"/>
    <property type="molecule type" value="Genomic_DNA"/>
</dbReference>
<gene>
    <name evidence="5" type="ORF">UFOPK2627_00576</name>
    <name evidence="6" type="ORF">UFOPK3078_00712</name>
    <name evidence="7" type="ORF">UFOPK3288_00592</name>
    <name evidence="8" type="ORF">UFOPK3990_00622</name>
    <name evidence="9" type="ORF">UFOPK4245_00281</name>
    <name evidence="10" type="ORF">UFOPK4337_00654</name>
</gene>
<evidence type="ECO:0000313" key="6">
    <source>
        <dbReference type="EMBL" id="CAB4806647.1"/>
    </source>
</evidence>
<evidence type="ECO:0000313" key="9">
    <source>
        <dbReference type="EMBL" id="CAB5045658.1"/>
    </source>
</evidence>
<dbReference type="SUPFAM" id="SSF51621">
    <property type="entry name" value="Phosphoenolpyruvate/pyruvate domain"/>
    <property type="match status" value="1"/>
</dbReference>
<sequence length="319" mass="34671">MTRINLLSKRSVLAVPGSSEKMIQKARLLNADEIFLDLEDSVSLPEKDSARSLVISELNKGDFNSSSVAVRVNEQNQLIGIQDIKDLITKASSKFTSIIIPKVETPEQVTEICQRLTELELSLGLNDQTKIQLQIESARGLLNVADIASACSRTISLIFGPGDFAASMGMQVLNIGENPINYPGEDAYHHVLYSILTAARANGLLAIDGPFSDLGNEPGLKHRSQLSASLGYDGKWVIHPSQIEVVNSIFTPSEEVFEKSAKIMAHFNHSNANEKSAGAFLFEGKMIDEATRKMAEMIYSKGIAAGLKPSMDGDDYGKA</sequence>
<feature type="domain" description="HpcH/HpaI aldolase/citrate lyase" evidence="4">
    <location>
        <begin position="10"/>
        <end position="240"/>
    </location>
</feature>
<dbReference type="EMBL" id="CAFBQD010000003">
    <property type="protein sequence ID" value="CAB5045658.1"/>
    <property type="molecule type" value="Genomic_DNA"/>
</dbReference>
<accession>A0A6J6PV40</accession>
<evidence type="ECO:0000313" key="8">
    <source>
        <dbReference type="EMBL" id="CAB4984403.1"/>
    </source>
</evidence>
<dbReference type="EMBL" id="CAFBOQ010000013">
    <property type="protein sequence ID" value="CAB4984403.1"/>
    <property type="molecule type" value="Genomic_DNA"/>
</dbReference>
<dbReference type="InterPro" id="IPR040442">
    <property type="entry name" value="Pyrv_kinase-like_dom_sf"/>
</dbReference>
<organism evidence="5">
    <name type="scientific">freshwater metagenome</name>
    <dbReference type="NCBI Taxonomy" id="449393"/>
    <lineage>
        <taxon>unclassified sequences</taxon>
        <taxon>metagenomes</taxon>
        <taxon>ecological metagenomes</taxon>
    </lineage>
</organism>
<dbReference type="Pfam" id="PF03328">
    <property type="entry name" value="HpcH_HpaI"/>
    <property type="match status" value="1"/>
</dbReference>
<comment type="cofactor">
    <cofactor evidence="1">
        <name>Mg(2+)</name>
        <dbReference type="ChEBI" id="CHEBI:18420"/>
    </cofactor>
</comment>
<dbReference type="InterPro" id="IPR011206">
    <property type="entry name" value="Citrate_lyase_beta/mcl1/mcl2"/>
</dbReference>